<keyword evidence="2" id="KW-1185">Reference proteome</keyword>
<dbReference type="EMBL" id="HG793138">
    <property type="protein sequence ID" value="CRL21298.1"/>
    <property type="molecule type" value="Genomic_DNA"/>
</dbReference>
<evidence type="ECO:0000313" key="1">
    <source>
        <dbReference type="EMBL" id="CRL21298.1"/>
    </source>
</evidence>
<name>A0A0G4P4S4_PENC3</name>
<dbReference type="Proteomes" id="UP000053732">
    <property type="component" value="Unassembled WGS sequence"/>
</dbReference>
<proteinExistence type="predicted"/>
<dbReference type="AlphaFoldDB" id="A0A0G4P4S4"/>
<accession>A0A0G4P4S4</accession>
<protein>
    <submittedName>
        <fullName evidence="1">Str. FM013</fullName>
    </submittedName>
</protein>
<reference evidence="1 2" key="1">
    <citation type="journal article" date="2014" name="Nat. Commun.">
        <title>Multiple recent horizontal transfers of a large genomic region in cheese making fungi.</title>
        <authorList>
            <person name="Cheeseman K."/>
            <person name="Ropars J."/>
            <person name="Renault P."/>
            <person name="Dupont J."/>
            <person name="Gouzy J."/>
            <person name="Branca A."/>
            <person name="Abraham A.L."/>
            <person name="Ceppi M."/>
            <person name="Conseiller E."/>
            <person name="Debuchy R."/>
            <person name="Malagnac F."/>
            <person name="Goarin A."/>
            <person name="Silar P."/>
            <person name="Lacoste S."/>
            <person name="Sallet E."/>
            <person name="Bensimon A."/>
            <person name="Giraud T."/>
            <person name="Brygoo Y."/>
        </authorList>
    </citation>
    <scope>NUCLEOTIDE SEQUENCE [LARGE SCALE GENOMIC DNA]</scope>
    <source>
        <strain evidence="2">FM 013</strain>
    </source>
</reference>
<gene>
    <name evidence="1" type="ORF">PCAMFM013_S005g000462</name>
</gene>
<organism evidence="1 2">
    <name type="scientific">Penicillium camemberti (strain FM 013)</name>
    <dbReference type="NCBI Taxonomy" id="1429867"/>
    <lineage>
        <taxon>Eukaryota</taxon>
        <taxon>Fungi</taxon>
        <taxon>Dikarya</taxon>
        <taxon>Ascomycota</taxon>
        <taxon>Pezizomycotina</taxon>
        <taxon>Eurotiomycetes</taxon>
        <taxon>Eurotiomycetidae</taxon>
        <taxon>Eurotiales</taxon>
        <taxon>Aspergillaceae</taxon>
        <taxon>Penicillium</taxon>
    </lineage>
</organism>
<sequence length="48" mass="5286">MPECKLRLTSEPRAHVGMSLRQTAIRIPALILPLPRGNGNHGRPMSIV</sequence>
<evidence type="ECO:0000313" key="2">
    <source>
        <dbReference type="Proteomes" id="UP000053732"/>
    </source>
</evidence>